<dbReference type="Gene3D" id="2.30.130.10">
    <property type="entry name" value="PUA domain"/>
    <property type="match status" value="1"/>
</dbReference>
<dbReference type="PANTHER" id="PTHR33116:SF78">
    <property type="entry name" value="OS12G0587133 PROTEIN"/>
    <property type="match status" value="1"/>
</dbReference>
<accession>A0A438IPD6</accession>
<feature type="domain" description="PUA" evidence="2">
    <location>
        <begin position="258"/>
        <end position="295"/>
    </location>
</feature>
<evidence type="ECO:0000313" key="4">
    <source>
        <dbReference type="EMBL" id="RVW98577.1"/>
    </source>
</evidence>
<dbReference type="Pfam" id="PF01472">
    <property type="entry name" value="PUA"/>
    <property type="match status" value="1"/>
</dbReference>
<dbReference type="GO" id="GO:0003723">
    <property type="term" value="F:RNA binding"/>
    <property type="evidence" value="ECO:0007669"/>
    <property type="project" value="InterPro"/>
</dbReference>
<evidence type="ECO:0000259" key="2">
    <source>
        <dbReference type="Pfam" id="PF01472"/>
    </source>
</evidence>
<dbReference type="InterPro" id="IPR026960">
    <property type="entry name" value="RVT-Znf"/>
</dbReference>
<dbReference type="EMBL" id="QGNW01000092">
    <property type="protein sequence ID" value="RVW98577.1"/>
    <property type="molecule type" value="Genomic_DNA"/>
</dbReference>
<evidence type="ECO:0000313" key="5">
    <source>
        <dbReference type="Proteomes" id="UP000288805"/>
    </source>
</evidence>
<protein>
    <submittedName>
        <fullName evidence="4">Putative ribonuclease H protein</fullName>
    </submittedName>
</protein>
<dbReference type="PROSITE" id="PS50890">
    <property type="entry name" value="PUA"/>
    <property type="match status" value="1"/>
</dbReference>
<dbReference type="InterPro" id="IPR002478">
    <property type="entry name" value="PUA"/>
</dbReference>
<dbReference type="Pfam" id="PF13966">
    <property type="entry name" value="zf-RVT"/>
    <property type="match status" value="1"/>
</dbReference>
<feature type="region of interest" description="Disordered" evidence="1">
    <location>
        <begin position="1"/>
        <end position="26"/>
    </location>
</feature>
<dbReference type="SUPFAM" id="SSF88697">
    <property type="entry name" value="PUA domain-like"/>
    <property type="match status" value="1"/>
</dbReference>
<dbReference type="InterPro" id="IPR015947">
    <property type="entry name" value="PUA-like_sf"/>
</dbReference>
<feature type="domain" description="Reverse transcriptase zinc-binding" evidence="3">
    <location>
        <begin position="541"/>
        <end position="613"/>
    </location>
</feature>
<evidence type="ECO:0000256" key="1">
    <source>
        <dbReference type="SAM" id="MobiDB-lite"/>
    </source>
</evidence>
<sequence length="793" mass="89515">MRKARDLVKSVPRSFSTARTPTPAQMDPSDRYCYNPVLRWNPQVEAYFSKAYGPHHFSRITQALAYYPFSSFYSCLSFRTLSFPALPTLGPVMEFLAYESSLLKMVVVSVNSIYQLFASCSSMGGKEMRPSCYSCIRVNTLKSTSDAVIEKLLAIIQETELGNTVDGMHLSESNATAKIDMGGNLKSSLREYNSHLNLDEQKKVAFGNFEQLDSQKKSLETGSISKCQLPGLDYVVFVRGSGPHTIEYGYEIDRPPKEVIVSRKCAEAVLRGAQVYVPGVLACSSHVEKGDVVAVSVAVEQPGTDGGWGVGITRGTVLQGQQTGKTIVLLCSCSSDLALYSWLPASVAAKIERLQRDFLWSGIGEVKKDHLVRWDVVCKSKEIGGLGFGNISLRNIALLGKWLWRYPREGSALWHQVILSIYGSHSNGWDANTIVRWSHRCPWKAISQVFQEFSSFTRFVVGNGERIRFWEDLWWGDQPLGSQYPSLFRVVLDKNIPISSVLGPTRPFSWNLNFRRNLLDSEIEDLEGLMRSLDGVHLSPSVFPSKFVWNSQFPFKMQSFIWLVAHKKVNTNDMLQVRRPYKALSPDICILCMKHGESADHIFLHCSLTIGLWHRLFQLAKMDWVPPRNIFDMMYIKFNGFGSTKRGIALWQAANIALIRIVWRERNARIFEDKARNSESLWDSIVFLASLWAYCSKVFKGTPLNAILLDWIAFLGLTQVVAIADPYHFERNALYIGQGATMMSRAGIFRASGGIAVDMNNRVFKLPSFHGIILSSSKLLPKFLIEKKIFFFF</sequence>
<organism evidence="4 5">
    <name type="scientific">Vitis vinifera</name>
    <name type="common">Grape</name>
    <dbReference type="NCBI Taxonomy" id="29760"/>
    <lineage>
        <taxon>Eukaryota</taxon>
        <taxon>Viridiplantae</taxon>
        <taxon>Streptophyta</taxon>
        <taxon>Embryophyta</taxon>
        <taxon>Tracheophyta</taxon>
        <taxon>Spermatophyta</taxon>
        <taxon>Magnoliopsida</taxon>
        <taxon>eudicotyledons</taxon>
        <taxon>Gunneridae</taxon>
        <taxon>Pentapetalae</taxon>
        <taxon>rosids</taxon>
        <taxon>Vitales</taxon>
        <taxon>Vitaceae</taxon>
        <taxon>Viteae</taxon>
        <taxon>Vitis</taxon>
    </lineage>
</organism>
<name>A0A438IPD6_VITVI</name>
<gene>
    <name evidence="4" type="primary">VvCHDp000001_1018</name>
    <name evidence="4" type="ORF">CK203_032128</name>
</gene>
<reference evidence="4 5" key="1">
    <citation type="journal article" date="2018" name="PLoS Genet.">
        <title>Population sequencing reveals clonal diversity and ancestral inbreeding in the grapevine cultivar Chardonnay.</title>
        <authorList>
            <person name="Roach M.J."/>
            <person name="Johnson D.L."/>
            <person name="Bohlmann J."/>
            <person name="van Vuuren H.J."/>
            <person name="Jones S.J."/>
            <person name="Pretorius I.S."/>
            <person name="Schmidt S.A."/>
            <person name="Borneman A.R."/>
        </authorList>
    </citation>
    <scope>NUCLEOTIDE SEQUENCE [LARGE SCALE GENOMIC DNA]</scope>
    <source>
        <strain evidence="5">cv. Chardonnay</strain>
        <tissue evidence="4">Leaf</tissue>
    </source>
</reference>
<proteinExistence type="predicted"/>
<comment type="caution">
    <text evidence="4">The sequence shown here is derived from an EMBL/GenBank/DDBJ whole genome shotgun (WGS) entry which is preliminary data.</text>
</comment>
<dbReference type="PANTHER" id="PTHR33116">
    <property type="entry name" value="REVERSE TRANSCRIPTASE ZINC-BINDING DOMAIN-CONTAINING PROTEIN-RELATED-RELATED"/>
    <property type="match status" value="1"/>
</dbReference>
<evidence type="ECO:0000259" key="3">
    <source>
        <dbReference type="Pfam" id="PF13966"/>
    </source>
</evidence>
<feature type="compositionally biased region" description="Polar residues" evidence="1">
    <location>
        <begin position="13"/>
        <end position="23"/>
    </location>
</feature>
<dbReference type="Proteomes" id="UP000288805">
    <property type="component" value="Unassembled WGS sequence"/>
</dbReference>
<dbReference type="AlphaFoldDB" id="A0A438IPD6"/>
<dbReference type="InterPro" id="IPR036974">
    <property type="entry name" value="PUA_sf"/>
</dbReference>